<evidence type="ECO:0000256" key="1">
    <source>
        <dbReference type="SAM" id="MobiDB-lite"/>
    </source>
</evidence>
<organism evidence="2 3">
    <name type="scientific">Penicillium angulare</name>
    <dbReference type="NCBI Taxonomy" id="116970"/>
    <lineage>
        <taxon>Eukaryota</taxon>
        <taxon>Fungi</taxon>
        <taxon>Dikarya</taxon>
        <taxon>Ascomycota</taxon>
        <taxon>Pezizomycotina</taxon>
        <taxon>Eurotiomycetes</taxon>
        <taxon>Eurotiomycetidae</taxon>
        <taxon>Eurotiales</taxon>
        <taxon>Aspergillaceae</taxon>
        <taxon>Penicillium</taxon>
    </lineage>
</organism>
<accession>A0A9W9G8B4</accession>
<reference evidence="2" key="1">
    <citation type="submission" date="2022-11" db="EMBL/GenBank/DDBJ databases">
        <authorList>
            <person name="Petersen C."/>
        </authorList>
    </citation>
    <scope>NUCLEOTIDE SEQUENCE</scope>
    <source>
        <strain evidence="2">IBT 30069</strain>
    </source>
</reference>
<evidence type="ECO:0000313" key="3">
    <source>
        <dbReference type="Proteomes" id="UP001149165"/>
    </source>
</evidence>
<gene>
    <name evidence="2" type="ORF">N7456_002467</name>
</gene>
<evidence type="ECO:0000313" key="2">
    <source>
        <dbReference type="EMBL" id="KAJ5113933.1"/>
    </source>
</evidence>
<keyword evidence="3" id="KW-1185">Reference proteome</keyword>
<sequence length="326" mass="37611">MEPNLAFQTVMEECGILTAPPPRADRYNVPLDISKFTDIFKLQGTENYEQWHNSIQREFQNQGVWDLVTGSEQPLLALNPPLAQTYKNWQRLDKSLSALLGMTVDRAILVNIPENISIDAMYEFLRTNYQPKPGPDFSQLLKTLSRLRLANFPCVSDYAAKFSAIQLEMEAAQPYVLSPTVVNTLFLEGLGPDWEAFREYMREEYSAINELNPLELDELIAETQDYEDTFAEDEPAPQETKKRRNRPFCGHCNMLGHHQEGCWRMEGRTEEEIKIIRRTLRQDRTRRRPRQTAGSLASRITRPSTGRRRGAGNRISKLRSTNSRAR</sequence>
<proteinExistence type="predicted"/>
<protein>
    <submittedName>
        <fullName evidence="2">Uncharacterized protein</fullName>
    </submittedName>
</protein>
<reference evidence="2" key="2">
    <citation type="journal article" date="2023" name="IMA Fungus">
        <title>Comparative genomic study of the Penicillium genus elucidates a diverse pangenome and 15 lateral gene transfer events.</title>
        <authorList>
            <person name="Petersen C."/>
            <person name="Sorensen T."/>
            <person name="Nielsen M.R."/>
            <person name="Sondergaard T.E."/>
            <person name="Sorensen J.L."/>
            <person name="Fitzpatrick D.A."/>
            <person name="Frisvad J.C."/>
            <person name="Nielsen K.L."/>
        </authorList>
    </citation>
    <scope>NUCLEOTIDE SEQUENCE</scope>
    <source>
        <strain evidence="2">IBT 30069</strain>
    </source>
</reference>
<comment type="caution">
    <text evidence="2">The sequence shown here is derived from an EMBL/GenBank/DDBJ whole genome shotgun (WGS) entry which is preliminary data.</text>
</comment>
<dbReference type="Proteomes" id="UP001149165">
    <property type="component" value="Unassembled WGS sequence"/>
</dbReference>
<dbReference type="EMBL" id="JAPQKH010000002">
    <property type="protein sequence ID" value="KAJ5113933.1"/>
    <property type="molecule type" value="Genomic_DNA"/>
</dbReference>
<feature type="region of interest" description="Disordered" evidence="1">
    <location>
        <begin position="280"/>
        <end position="326"/>
    </location>
</feature>
<dbReference type="AlphaFoldDB" id="A0A9W9G8B4"/>
<name>A0A9W9G8B4_9EURO</name>
<dbReference type="OrthoDB" id="4366205at2759"/>